<evidence type="ECO:0000313" key="4">
    <source>
        <dbReference type="Proteomes" id="UP001152320"/>
    </source>
</evidence>
<feature type="domain" description="Zinc finger HIT" evidence="2">
    <location>
        <begin position="109"/>
        <end position="165"/>
    </location>
</feature>
<dbReference type="EMBL" id="JAIZAY010000004">
    <property type="protein sequence ID" value="KAJ8042614.1"/>
    <property type="molecule type" value="Genomic_DNA"/>
</dbReference>
<comment type="caution">
    <text evidence="3">The sequence shown here is derived from an EMBL/GenBank/DDBJ whole genome shotgun (WGS) entry which is preliminary data.</text>
</comment>
<dbReference type="Pfam" id="PF21373">
    <property type="entry name" value="ZNHIT3_C"/>
    <property type="match status" value="1"/>
</dbReference>
<dbReference type="InterPro" id="IPR048371">
    <property type="entry name" value="ZNHIT3_C"/>
</dbReference>
<proteinExistence type="predicted"/>
<dbReference type="Gene3D" id="3.30.60.190">
    <property type="match status" value="1"/>
</dbReference>
<feature type="domain" description="HIT-type" evidence="1">
    <location>
        <begin position="13"/>
        <end position="41"/>
    </location>
</feature>
<evidence type="ECO:0000313" key="3">
    <source>
        <dbReference type="EMBL" id="KAJ8042614.1"/>
    </source>
</evidence>
<evidence type="ECO:0000259" key="2">
    <source>
        <dbReference type="Pfam" id="PF21373"/>
    </source>
</evidence>
<keyword evidence="4" id="KW-1185">Reference proteome</keyword>
<accession>A0A9Q1HDW2</accession>
<protein>
    <submittedName>
        <fullName evidence="3">Zinc finger HIT domain-containing protein 3</fullName>
    </submittedName>
</protein>
<dbReference type="InterPro" id="IPR007529">
    <property type="entry name" value="Znf_HIT"/>
</dbReference>
<reference evidence="3" key="1">
    <citation type="submission" date="2021-10" db="EMBL/GenBank/DDBJ databases">
        <title>Tropical sea cucumber genome reveals ecological adaptation and Cuvierian tubules defense mechanism.</title>
        <authorList>
            <person name="Chen T."/>
        </authorList>
    </citation>
    <scope>NUCLEOTIDE SEQUENCE</scope>
    <source>
        <strain evidence="3">Nanhai2018</strain>
        <tissue evidence="3">Muscle</tissue>
    </source>
</reference>
<dbReference type="SUPFAM" id="SSF144232">
    <property type="entry name" value="HIT/MYND zinc finger-like"/>
    <property type="match status" value="1"/>
</dbReference>
<dbReference type="AlphaFoldDB" id="A0A9Q1HDW2"/>
<organism evidence="3 4">
    <name type="scientific">Holothuria leucospilota</name>
    <name type="common">Black long sea cucumber</name>
    <name type="synonym">Mertensiothuria leucospilota</name>
    <dbReference type="NCBI Taxonomy" id="206669"/>
    <lineage>
        <taxon>Eukaryota</taxon>
        <taxon>Metazoa</taxon>
        <taxon>Echinodermata</taxon>
        <taxon>Eleutherozoa</taxon>
        <taxon>Echinozoa</taxon>
        <taxon>Holothuroidea</taxon>
        <taxon>Aspidochirotacea</taxon>
        <taxon>Aspidochirotida</taxon>
        <taxon>Holothuriidae</taxon>
        <taxon>Holothuria</taxon>
    </lineage>
</organism>
<dbReference type="OrthoDB" id="18412at2759"/>
<dbReference type="CDD" id="cd23024">
    <property type="entry name" value="zf-HIT_ZNHIT2-3"/>
    <property type="match status" value="1"/>
</dbReference>
<sequence>MERQYRGAASLMQPKCGQCKKDAKYKCPKTRIRYCSVKCYKLIQKGADEGKIKPLPETLSDQTGLPSLMQNVTEEQIKWKGVVQDDQRKFNASTWQKYDDEDDRLPESKLNLLDSSDEIKNLLSNPHLRQMLSYMDSAKDKEQCIEKAMQEPIFVEFADACLKLVESDSDEEKPPQPKEGFIEVKEFELIQF</sequence>
<gene>
    <name evidence="3" type="ORF">HOLleu_09409</name>
</gene>
<name>A0A9Q1HDW2_HOLLE</name>
<dbReference type="Pfam" id="PF04438">
    <property type="entry name" value="zf-HIT"/>
    <property type="match status" value="1"/>
</dbReference>
<evidence type="ECO:0000259" key="1">
    <source>
        <dbReference type="Pfam" id="PF04438"/>
    </source>
</evidence>
<dbReference type="Proteomes" id="UP001152320">
    <property type="component" value="Chromosome 4"/>
</dbReference>